<protein>
    <submittedName>
        <fullName evidence="1">Uncharacterized protein</fullName>
    </submittedName>
</protein>
<accession>A0A7J6FAK9</accession>
<dbReference type="AlphaFoldDB" id="A0A7J6FAK9"/>
<dbReference type="Gene3D" id="2.40.50.140">
    <property type="entry name" value="Nucleic acid-binding proteins"/>
    <property type="match status" value="1"/>
</dbReference>
<dbReference type="EMBL" id="JAATIP010000141">
    <property type="protein sequence ID" value="KAF4367747.1"/>
    <property type="molecule type" value="Genomic_DNA"/>
</dbReference>
<comment type="caution">
    <text evidence="1">The sequence shown here is derived from an EMBL/GenBank/DDBJ whole genome shotgun (WGS) entry which is preliminary data.</text>
</comment>
<organism evidence="1 2">
    <name type="scientific">Cannabis sativa</name>
    <name type="common">Hemp</name>
    <name type="synonym">Marijuana</name>
    <dbReference type="NCBI Taxonomy" id="3483"/>
    <lineage>
        <taxon>Eukaryota</taxon>
        <taxon>Viridiplantae</taxon>
        <taxon>Streptophyta</taxon>
        <taxon>Embryophyta</taxon>
        <taxon>Tracheophyta</taxon>
        <taxon>Spermatophyta</taxon>
        <taxon>Magnoliopsida</taxon>
        <taxon>eudicotyledons</taxon>
        <taxon>Gunneridae</taxon>
        <taxon>Pentapetalae</taxon>
        <taxon>rosids</taxon>
        <taxon>fabids</taxon>
        <taxon>Rosales</taxon>
        <taxon>Cannabaceae</taxon>
        <taxon>Cannabis</taxon>
    </lineage>
</organism>
<proteinExistence type="predicted"/>
<sequence>MDSQIKHAVVVKIMGRTGSRGQVTQQINPRQYKSTYEKDGSIDAKVLTAGDLVSSLKIVGNELQTHLVQSQTSSNTKIGLQIGKNRILEMEKHCNGNEPPPIPPSLGNLESHQRTHAGINCRFERFEGVGETYSMQPGHAMVNERLEATSEKQQGGLFSWTLAVRLLLESSEKKVSSENYLLPAWVLTGEEKKSPPVLRKTFLSPGSLGWRSATKKSEKSLVCFDFVPGRGGAAYMVETCGLEFLEPYLRPNSGLEDGPLCALSINEGPLNITQGPIIQLGQLYMVWDPGSSTTPPLGYYKNEVLLAHYTEVPATEKKVGVVGGKFSHSDLVFIENRNTPTARWIFDRGRKVTFEKYPSSPSLNNTIWVISIRQKRQNEFLLSTYGVLCALTTKIYGLTKENKPFEIIYVFPQVVFLELVSDASQVLRFTHNGLGYENRAFGFYLLATHLRFKDLVGWKRFVNRSIVSVHNTIQTGNGGQVKFWEDKWVGNVLKDLFPALAQISLAKY</sequence>
<evidence type="ECO:0000313" key="1">
    <source>
        <dbReference type="EMBL" id="KAF4367747.1"/>
    </source>
</evidence>
<evidence type="ECO:0000313" key="2">
    <source>
        <dbReference type="Proteomes" id="UP000525078"/>
    </source>
</evidence>
<name>A0A7J6FAK9_CANSA</name>
<gene>
    <name evidence="1" type="ORF">F8388_011322</name>
</gene>
<dbReference type="Proteomes" id="UP000525078">
    <property type="component" value="Unassembled WGS sequence"/>
</dbReference>
<reference evidence="1 2" key="1">
    <citation type="journal article" date="2020" name="bioRxiv">
        <title>Sequence and annotation of 42 cannabis genomes reveals extensive copy number variation in cannabinoid synthesis and pathogen resistance genes.</title>
        <authorList>
            <person name="Mckernan K.J."/>
            <person name="Helbert Y."/>
            <person name="Kane L.T."/>
            <person name="Ebling H."/>
            <person name="Zhang L."/>
            <person name="Liu B."/>
            <person name="Eaton Z."/>
            <person name="Mclaughlin S."/>
            <person name="Kingan S."/>
            <person name="Baybayan P."/>
            <person name="Concepcion G."/>
            <person name="Jordan M."/>
            <person name="Riva A."/>
            <person name="Barbazuk W."/>
            <person name="Harkins T."/>
        </authorList>
    </citation>
    <scope>NUCLEOTIDE SEQUENCE [LARGE SCALE GENOMIC DNA]</scope>
    <source>
        <strain evidence="2">cv. Jamaican Lion 4</strain>
        <tissue evidence="1">Leaf</tissue>
    </source>
</reference>
<dbReference type="InterPro" id="IPR012340">
    <property type="entry name" value="NA-bd_OB-fold"/>
</dbReference>